<dbReference type="PANTHER" id="PTHR47782">
    <property type="entry name" value="ZN(II)2CYS6 TRANSCRIPTION FACTOR (EUROFUNG)-RELATED"/>
    <property type="match status" value="1"/>
</dbReference>
<keyword evidence="5" id="KW-0238">DNA-binding</keyword>
<evidence type="ECO:0000256" key="1">
    <source>
        <dbReference type="ARBA" id="ARBA00004123"/>
    </source>
</evidence>
<dbReference type="EMBL" id="JAPZBO010000003">
    <property type="protein sequence ID" value="KAJ5321610.1"/>
    <property type="molecule type" value="Genomic_DNA"/>
</dbReference>
<evidence type="ECO:0000256" key="7">
    <source>
        <dbReference type="ARBA" id="ARBA00023242"/>
    </source>
</evidence>
<evidence type="ECO:0000256" key="4">
    <source>
        <dbReference type="ARBA" id="ARBA00023015"/>
    </source>
</evidence>
<dbReference type="AlphaFoldDB" id="A0A9W9U886"/>
<dbReference type="GO" id="GO:0005634">
    <property type="term" value="C:nucleus"/>
    <property type="evidence" value="ECO:0007669"/>
    <property type="project" value="UniProtKB-SubCell"/>
</dbReference>
<sequence length="520" mass="58767">MAAICIDELPCLVSSKTKNDSRLSVVANEASLPPRHAADHLVDVYFQYRTPHLPIVNRSQVEEAVENAYLPRDDNRPSNCSFDKDNFIAFIVLAIALCDVSNASGGRPAQSEGCFRSAISWIEKLITYSESDVETLRCVLLLAQFVALCPSWGSLWHLTGTALRLCIDIGLHWESEEQAINIDPRLLHDRRCLWFSTYQLDRDLCITLGRPFGIIDESMQVQLPNPWAVSCRSLTSNSYNFDIHSQRAHNHIFALSKLQSEIRHVLHSHQWPLKLAYPRVNYSAWLQDIQPRLEEWYNTVPPPSKAHPLSIFACQAYWDGVYNNTILLLYRPNSIVLHSVTEVFISFEAACKLITSIKALQREGKIDIMWKWVHHLFIAGLAVIYGLWHSKEIRDRKSVGNVISSLQSCASTLSAMSETFPGASGCRDAFDTLSSATINWLVTKDSEEIRQNPLEFEKHVKDLMSGLQPSSIAMGTAYEKNAADMSTMLSTNNSTLCEMLRSAAEWPEFEDLDFSDTVPR</sequence>
<dbReference type="GO" id="GO:0045944">
    <property type="term" value="P:positive regulation of transcription by RNA polymerase II"/>
    <property type="evidence" value="ECO:0007669"/>
    <property type="project" value="TreeGrafter"/>
</dbReference>
<keyword evidence="4" id="KW-0805">Transcription regulation</keyword>
<comment type="caution">
    <text evidence="9">The sequence shown here is derived from an EMBL/GenBank/DDBJ whole genome shotgun (WGS) entry which is preliminary data.</text>
</comment>
<evidence type="ECO:0000256" key="5">
    <source>
        <dbReference type="ARBA" id="ARBA00023125"/>
    </source>
</evidence>
<keyword evidence="6" id="KW-0804">Transcription</keyword>
<evidence type="ECO:0000256" key="6">
    <source>
        <dbReference type="ARBA" id="ARBA00023163"/>
    </source>
</evidence>
<dbReference type="CDD" id="cd12148">
    <property type="entry name" value="fungal_TF_MHR"/>
    <property type="match status" value="1"/>
</dbReference>
<dbReference type="Proteomes" id="UP001147746">
    <property type="component" value="Unassembled WGS sequence"/>
</dbReference>
<reference evidence="9" key="2">
    <citation type="journal article" date="2023" name="IMA Fungus">
        <title>Comparative genomic study of the Penicillium genus elucidates a diverse pangenome and 15 lateral gene transfer events.</title>
        <authorList>
            <person name="Petersen C."/>
            <person name="Sorensen T."/>
            <person name="Nielsen M.R."/>
            <person name="Sondergaard T.E."/>
            <person name="Sorensen J.L."/>
            <person name="Fitzpatrick D.A."/>
            <person name="Frisvad J.C."/>
            <person name="Nielsen K.L."/>
        </authorList>
    </citation>
    <scope>NUCLEOTIDE SEQUENCE</scope>
    <source>
        <strain evidence="9">IBT 21472</strain>
    </source>
</reference>
<organism evidence="9 10">
    <name type="scientific">Penicillium atrosanguineum</name>
    <dbReference type="NCBI Taxonomy" id="1132637"/>
    <lineage>
        <taxon>Eukaryota</taxon>
        <taxon>Fungi</taxon>
        <taxon>Dikarya</taxon>
        <taxon>Ascomycota</taxon>
        <taxon>Pezizomycotina</taxon>
        <taxon>Eurotiomycetes</taxon>
        <taxon>Eurotiomycetidae</taxon>
        <taxon>Eurotiales</taxon>
        <taxon>Aspergillaceae</taxon>
        <taxon>Penicillium</taxon>
    </lineage>
</organism>
<dbReference type="InterPro" id="IPR052202">
    <property type="entry name" value="Yeast_MetPath_Reg"/>
</dbReference>
<keyword evidence="2" id="KW-0479">Metal-binding</keyword>
<comment type="subcellular location">
    <subcellularLocation>
        <location evidence="1">Nucleus</location>
    </subcellularLocation>
</comment>
<accession>A0A9W9U886</accession>
<evidence type="ECO:0000256" key="2">
    <source>
        <dbReference type="ARBA" id="ARBA00022723"/>
    </source>
</evidence>
<keyword evidence="7" id="KW-0539">Nucleus</keyword>
<feature type="domain" description="Xylanolytic transcriptional activator regulatory" evidence="8">
    <location>
        <begin position="155"/>
        <end position="230"/>
    </location>
</feature>
<gene>
    <name evidence="9" type="ORF">N7476_004612</name>
</gene>
<dbReference type="GO" id="GO:0043565">
    <property type="term" value="F:sequence-specific DNA binding"/>
    <property type="evidence" value="ECO:0007669"/>
    <property type="project" value="TreeGrafter"/>
</dbReference>
<keyword evidence="3" id="KW-0862">Zinc</keyword>
<dbReference type="GO" id="GO:0008270">
    <property type="term" value="F:zinc ion binding"/>
    <property type="evidence" value="ECO:0007669"/>
    <property type="project" value="InterPro"/>
</dbReference>
<keyword evidence="10" id="KW-1185">Reference proteome</keyword>
<protein>
    <recommendedName>
        <fullName evidence="8">Xylanolytic transcriptional activator regulatory domain-containing protein</fullName>
    </recommendedName>
</protein>
<dbReference type="InterPro" id="IPR007219">
    <property type="entry name" value="XnlR_reg_dom"/>
</dbReference>
<dbReference type="Pfam" id="PF04082">
    <property type="entry name" value="Fungal_trans"/>
    <property type="match status" value="1"/>
</dbReference>
<dbReference type="GO" id="GO:0000981">
    <property type="term" value="F:DNA-binding transcription factor activity, RNA polymerase II-specific"/>
    <property type="evidence" value="ECO:0007669"/>
    <property type="project" value="TreeGrafter"/>
</dbReference>
<dbReference type="PANTHER" id="PTHR47782:SF1">
    <property type="entry name" value="PYRIMIDINE PATHWAY REGULATORY PROTEIN 1"/>
    <property type="match status" value="1"/>
</dbReference>
<evidence type="ECO:0000313" key="10">
    <source>
        <dbReference type="Proteomes" id="UP001147746"/>
    </source>
</evidence>
<evidence type="ECO:0000313" key="9">
    <source>
        <dbReference type="EMBL" id="KAJ5321610.1"/>
    </source>
</evidence>
<dbReference type="SMART" id="SM00906">
    <property type="entry name" value="Fungal_trans"/>
    <property type="match status" value="1"/>
</dbReference>
<proteinExistence type="predicted"/>
<reference evidence="9" key="1">
    <citation type="submission" date="2022-12" db="EMBL/GenBank/DDBJ databases">
        <authorList>
            <person name="Petersen C."/>
        </authorList>
    </citation>
    <scope>NUCLEOTIDE SEQUENCE</scope>
    <source>
        <strain evidence="9">IBT 21472</strain>
    </source>
</reference>
<name>A0A9W9U886_9EURO</name>
<dbReference type="GO" id="GO:0006351">
    <property type="term" value="P:DNA-templated transcription"/>
    <property type="evidence" value="ECO:0007669"/>
    <property type="project" value="InterPro"/>
</dbReference>
<evidence type="ECO:0000256" key="3">
    <source>
        <dbReference type="ARBA" id="ARBA00022833"/>
    </source>
</evidence>
<evidence type="ECO:0000259" key="8">
    <source>
        <dbReference type="SMART" id="SM00906"/>
    </source>
</evidence>